<gene>
    <name evidence="1" type="ORF">BG57_23580</name>
</gene>
<dbReference type="Proteomes" id="UP000027439">
    <property type="component" value="Unassembled WGS sequence"/>
</dbReference>
<name>A0A069NGK2_9BURK</name>
<dbReference type="AlphaFoldDB" id="A0A069NGK2"/>
<accession>A0A069NGK2</accession>
<reference evidence="1 2" key="1">
    <citation type="submission" date="2014-03" db="EMBL/GenBank/DDBJ databases">
        <title>Draft Genome Sequences of Four Burkholderia Strains.</title>
        <authorList>
            <person name="Liu X.Y."/>
            <person name="Li C.X."/>
            <person name="Xu J.H."/>
        </authorList>
    </citation>
    <scope>NUCLEOTIDE SEQUENCE [LARGE SCALE GENOMIC DNA]</scope>
    <source>
        <strain evidence="1 2">R27</strain>
    </source>
</reference>
<proteinExistence type="predicted"/>
<evidence type="ECO:0000313" key="1">
    <source>
        <dbReference type="EMBL" id="KDR27227.1"/>
    </source>
</evidence>
<sequence length="82" mass="8962">MEILLIRAHVILRYASESMFDEEAVVDAVRGHGITASLDRSAAGVITIVCQGETLALLQCVGCIRTIRFVDSVFLQRIEVAT</sequence>
<dbReference type="EMBL" id="JFHE01000045">
    <property type="protein sequence ID" value="KDR27227.1"/>
    <property type="molecule type" value="Genomic_DNA"/>
</dbReference>
<organism evidence="1 2">
    <name type="scientific">Caballeronia grimmiae</name>
    <dbReference type="NCBI Taxonomy" id="1071679"/>
    <lineage>
        <taxon>Bacteria</taxon>
        <taxon>Pseudomonadati</taxon>
        <taxon>Pseudomonadota</taxon>
        <taxon>Betaproteobacteria</taxon>
        <taxon>Burkholderiales</taxon>
        <taxon>Burkholderiaceae</taxon>
        <taxon>Caballeronia</taxon>
    </lineage>
</organism>
<evidence type="ECO:0000313" key="2">
    <source>
        <dbReference type="Proteomes" id="UP000027439"/>
    </source>
</evidence>
<protein>
    <submittedName>
        <fullName evidence="1">Uncharacterized protein</fullName>
    </submittedName>
</protein>
<comment type="caution">
    <text evidence="1">The sequence shown here is derived from an EMBL/GenBank/DDBJ whole genome shotgun (WGS) entry which is preliminary data.</text>
</comment>